<accession>A0A402CXY6</accession>
<keyword evidence="1" id="KW-0560">Oxidoreductase</keyword>
<keyword evidence="2" id="KW-1185">Reference proteome</keyword>
<protein>
    <submittedName>
        <fullName evidence="1">Antibiotic biosynthesis monooxygenase</fullName>
    </submittedName>
</protein>
<name>A0A402CXY6_9BACT</name>
<dbReference type="RefSeq" id="WP_119322162.1">
    <property type="nucleotide sequence ID" value="NZ_AP025739.1"/>
</dbReference>
<dbReference type="InterPro" id="IPR050404">
    <property type="entry name" value="Heme-degrading_MO"/>
</dbReference>
<dbReference type="Proteomes" id="UP000287394">
    <property type="component" value="Chromosome"/>
</dbReference>
<organism evidence="1 2">
    <name type="scientific">Capsulimonas corticalis</name>
    <dbReference type="NCBI Taxonomy" id="2219043"/>
    <lineage>
        <taxon>Bacteria</taxon>
        <taxon>Bacillati</taxon>
        <taxon>Armatimonadota</taxon>
        <taxon>Armatimonadia</taxon>
        <taxon>Capsulimonadales</taxon>
        <taxon>Capsulimonadaceae</taxon>
        <taxon>Capsulimonas</taxon>
    </lineage>
</organism>
<dbReference type="FunCoup" id="A0A402CXY6">
    <property type="interactions" value="11"/>
</dbReference>
<proteinExistence type="predicted"/>
<reference evidence="1 2" key="1">
    <citation type="journal article" date="2019" name="Int. J. Syst. Evol. Microbiol.">
        <title>Capsulimonas corticalis gen. nov., sp. nov., an aerobic capsulated bacterium, of a novel bacterial order, Capsulimonadales ord. nov., of the class Armatimonadia of the phylum Armatimonadetes.</title>
        <authorList>
            <person name="Li J."/>
            <person name="Kudo C."/>
            <person name="Tonouchi A."/>
        </authorList>
    </citation>
    <scope>NUCLEOTIDE SEQUENCE [LARGE SCALE GENOMIC DNA]</scope>
    <source>
        <strain evidence="1 2">AX-7</strain>
    </source>
</reference>
<dbReference type="SUPFAM" id="SSF54909">
    <property type="entry name" value="Dimeric alpha+beta barrel"/>
    <property type="match status" value="1"/>
</dbReference>
<evidence type="ECO:0000313" key="2">
    <source>
        <dbReference type="Proteomes" id="UP000287394"/>
    </source>
</evidence>
<dbReference type="Pfam" id="PF03992">
    <property type="entry name" value="ABM"/>
    <property type="match status" value="1"/>
</dbReference>
<dbReference type="OrthoDB" id="384737at2"/>
<dbReference type="PROSITE" id="PS51725">
    <property type="entry name" value="ABM"/>
    <property type="match status" value="1"/>
</dbReference>
<gene>
    <name evidence="1" type="ORF">CCAX7_41950</name>
</gene>
<dbReference type="PANTHER" id="PTHR34474">
    <property type="entry name" value="SIGNAL TRANSDUCTION PROTEIN TRAP"/>
    <property type="match status" value="1"/>
</dbReference>
<dbReference type="KEGG" id="ccot:CCAX7_41950"/>
<dbReference type="Gene3D" id="3.30.70.100">
    <property type="match status" value="1"/>
</dbReference>
<keyword evidence="1" id="KW-0503">Monooxygenase</keyword>
<sequence length="118" mass="13564">MITVANRLYVKPEYADQFETVFRERAGLVDKMPGFISNLVLRPVNEGQPYVVLTTWNSRQDLMNWIRSEAFTEGHAKSGTLPKDAYFQQNELELNEVIQDSARPDLEPEPHGGPFKMH</sequence>
<dbReference type="InterPro" id="IPR007138">
    <property type="entry name" value="ABM_dom"/>
</dbReference>
<dbReference type="AlphaFoldDB" id="A0A402CXY6"/>
<dbReference type="PANTHER" id="PTHR34474:SF2">
    <property type="entry name" value="SIGNAL TRANSDUCTION PROTEIN TRAP"/>
    <property type="match status" value="1"/>
</dbReference>
<dbReference type="GO" id="GO:0004497">
    <property type="term" value="F:monooxygenase activity"/>
    <property type="evidence" value="ECO:0007669"/>
    <property type="project" value="UniProtKB-KW"/>
</dbReference>
<dbReference type="EMBL" id="AP025739">
    <property type="protein sequence ID" value="BDI32144.1"/>
    <property type="molecule type" value="Genomic_DNA"/>
</dbReference>
<dbReference type="InterPro" id="IPR011008">
    <property type="entry name" value="Dimeric_a/b-barrel"/>
</dbReference>
<evidence type="ECO:0000313" key="1">
    <source>
        <dbReference type="EMBL" id="BDI32144.1"/>
    </source>
</evidence>